<feature type="region of interest" description="Disordered" evidence="1">
    <location>
        <begin position="1"/>
        <end position="100"/>
    </location>
</feature>
<name>A0AAW0BGA6_9AGAR</name>
<comment type="caution">
    <text evidence="2">The sequence shown here is derived from an EMBL/GenBank/DDBJ whole genome shotgun (WGS) entry which is preliminary data.</text>
</comment>
<feature type="compositionally biased region" description="Polar residues" evidence="1">
    <location>
        <begin position="18"/>
        <end position="35"/>
    </location>
</feature>
<dbReference type="Proteomes" id="UP001362999">
    <property type="component" value="Unassembled WGS sequence"/>
</dbReference>
<protein>
    <submittedName>
        <fullName evidence="2">VWFA domain-containing protein</fullName>
    </submittedName>
</protein>
<evidence type="ECO:0000313" key="3">
    <source>
        <dbReference type="Proteomes" id="UP001362999"/>
    </source>
</evidence>
<gene>
    <name evidence="2" type="ORF">R3P38DRAFT_2952641</name>
</gene>
<dbReference type="SUPFAM" id="SSF53300">
    <property type="entry name" value="vWA-like"/>
    <property type="match status" value="1"/>
</dbReference>
<accession>A0AAW0BGA6</accession>
<dbReference type="EMBL" id="JAWWNJ010000034">
    <property type="protein sequence ID" value="KAK7025067.1"/>
    <property type="molecule type" value="Genomic_DNA"/>
</dbReference>
<dbReference type="InterPro" id="IPR036465">
    <property type="entry name" value="vWFA_dom_sf"/>
</dbReference>
<organism evidence="2 3">
    <name type="scientific">Favolaschia claudopus</name>
    <dbReference type="NCBI Taxonomy" id="2862362"/>
    <lineage>
        <taxon>Eukaryota</taxon>
        <taxon>Fungi</taxon>
        <taxon>Dikarya</taxon>
        <taxon>Basidiomycota</taxon>
        <taxon>Agaricomycotina</taxon>
        <taxon>Agaricomycetes</taxon>
        <taxon>Agaricomycetidae</taxon>
        <taxon>Agaricales</taxon>
        <taxon>Marasmiineae</taxon>
        <taxon>Mycenaceae</taxon>
        <taxon>Favolaschia</taxon>
    </lineage>
</organism>
<proteinExistence type="predicted"/>
<dbReference type="Gene3D" id="3.40.50.410">
    <property type="entry name" value="von Willebrand factor, type A domain"/>
    <property type="match status" value="1"/>
</dbReference>
<keyword evidence="3" id="KW-1185">Reference proteome</keyword>
<reference evidence="2 3" key="1">
    <citation type="journal article" date="2024" name="J Genomics">
        <title>Draft genome sequencing and assembly of Favolaschia claudopus CIRM-BRFM 2984 isolated from oak limbs.</title>
        <authorList>
            <person name="Navarro D."/>
            <person name="Drula E."/>
            <person name="Chaduli D."/>
            <person name="Cazenave R."/>
            <person name="Ahrendt S."/>
            <person name="Wang J."/>
            <person name="Lipzen A."/>
            <person name="Daum C."/>
            <person name="Barry K."/>
            <person name="Grigoriev I.V."/>
            <person name="Favel A."/>
            <person name="Rosso M.N."/>
            <person name="Martin F."/>
        </authorList>
    </citation>
    <scope>NUCLEOTIDE SEQUENCE [LARGE SCALE GENOMIC DNA]</scope>
    <source>
        <strain evidence="2 3">CIRM-BRFM 2984</strain>
    </source>
</reference>
<evidence type="ECO:0000313" key="2">
    <source>
        <dbReference type="EMBL" id="KAK7025067.1"/>
    </source>
</evidence>
<dbReference type="InterPro" id="IPR027417">
    <property type="entry name" value="P-loop_NTPase"/>
</dbReference>
<dbReference type="CDD" id="cd00198">
    <property type="entry name" value="vWFA"/>
    <property type="match status" value="1"/>
</dbReference>
<evidence type="ECO:0000256" key="1">
    <source>
        <dbReference type="SAM" id="MobiDB-lite"/>
    </source>
</evidence>
<dbReference type="Gene3D" id="3.40.50.300">
    <property type="entry name" value="P-loop containing nucleotide triphosphate hydrolases"/>
    <property type="match status" value="1"/>
</dbReference>
<sequence>MSEHVFQVNLAPGDAEQPLTNVHHSEIDSSGTPLSNEGPACRPGDSSVETTAPDVDKQETGDEDSVASSDEFFSTGDYSEGTERQPAETTADVDPEAPAPSMSLDLVNSVHGMFRVLDLISEDSSVNKIIISQDSLKAFINELCPGAYFSLTKVDFKMLDQLLIKPAGLYGSKTEIVTFLSALGAVDELTANALCTSTDDAVGPSLRSGLYLLRTFSAQSGKEQIFVIYWPEDTTWDDNALSSVARNRETFMRYLTKMCDQVTCLISREHAQSIVWNDESEDAATNENNKKPSRLYKFTVEKTNEQEETVATRPGFEIELPAFVTANRHDGHDHPIDPVDLQPRLICGETKQAILTTVYTPAGLREIKFEEECNPVKLRDLLKGDIEFSADLRDAAIEALLSSPAGPQVQKRYGKALDQWRARNTAKHKELNDCHKKESAGVEARLRQEVEQNTDQTRQVLGEALKNRFPSVEPDSFSDIPEAERHDLHERFWELVHQYPAVETEFNELINGWKVDAIQPEASFRPLKETLLYIHVFLNARQDTPQPQREASVIEILSKRGFPLSSTDSTTEPKKKTGLMSSVFTHASALFRLGPWADREEEEVLASEAAALARNTSDAQFLANLDDLLDMEPVLHDIVNQVDNVVTDHLRHCIEKYSKILLGRIVQIQSHVMRGKLDKVFDKKVAETSRGSLQKLRADMQAITSAPPVFIAAFEAFTPRGGSSTQRSAPNQWFQAASFNIKGFRRLESQASLDYQIHSLFLPTDQQEHFQRDSSFIPSPRVANDTSGFSLSPDFRVVHAQLIENGDLLLVIENSSSMFIYLEKPGRFAADFYRRHRKTAKREKIGENAVIAYNESTRTLLICSTSKLQFHLYVFDETFGSLHGAGSIDLDQSFSKGAVITHACFLTGSEEIAIIDSENIARIYSLLPRQFRPATITLPHTPVSAHSSPDGACLLVSYPLESGLQFHAYHWDTFGSVGIDLGCLEIPHSALSLTSILDRRNVHLLGISDGLCSSIALTITKKATEFMFTETAGKTSAKAKHNSGTVTHNILLNCHSDVWARFPVIPAVQRQTIISSNHRLARSMTFSTCLNQSKFSPYFDALISTFEQQTRKPTGNLLKRITVDAVDINVLQSYFSSNSDWAVSEFRAGEWIVDLLCLIPIQIAVTHENRFMPLSNGVVSLEWEQQLLGAELSQIISSLSLGWYESVFSSLVGVICLILQAGEQSVGKSFSLNHLRYEDHRCVLRLRRLGSSSHADAEGVWMSVTPTDDTLIVALDFEGVHSIERSSQEDMLLVLFNTAISNLVLFRNNFAISRSISGLFSSFQSSSKMLNPEANPQLFKSTLVIIIKDVVDSDEEEIVREFSMKFKKIVADEQGANFISRLHHGQLDIIPWPVIESKEFYALFPTLKKTLDQQEITHQSAGEFLHTIKTLMAKLKANDWGALSETLATHRAQRLCTYLNKALEFGFFETEPVVEPLKNFDTDIPIDEADTSSRFLLSTSEATAEQRHNILAALQQSWNRFDTRHDMSEEEWIAQLSQFLLDRAETRIQYVFRWIGSNLLRFTSNNAAMDLLRRDFDSGAVDLRSNVEICRMQCASCNLQCLLGRRHGVDVPHNCQTSHKCPHLCDFDNDHTRPVQCGYSAGHSGKHICIVGVHLCGEPCTLEDKNGCMKKCTKVAKHSGAEHMCDARVHACGAPCSLRGLKMDSGETYTCPQTCVVPSHELHERHACNVVSCPMTCQLCKRLCANSDHLHGLDSNARHLCGQEHKCAAFCQSKGICQIETVPHSIETMFTGRYENYSYTKANSKHLHCAIKIAPNEIDHKGPHVHTEGPDPFHYCETRCMNCGYLCTRRIGHPEQEHHTTHGSMSKTSWSVDGPDDTVLELKGRKFASRDEGAPMLCNQFCQDMGRHVHIDYCRRATDDAPCDGAELEHIVGRMAPNPDQPKDWISHSLFWKRTDPYSQDDQANFAKCEFMCPGPEHTTANPPAPSYCTLPILHRPQIAGQVVPADHVGTQSYISRDGHMFACQNPAEMRPAYHVSGSMSYGDYPPLRHRPGTELIIQHGHNNRLGAVFSSLHAFWISRSSALQAGGRDASSRKDAYSVIFFDSSATVCLQNDTNSTPDQLLWSLLGYSARGGTTSTVAISTAEAVMRDGWRDSLDPVVIFLSDGECRDARAEIESLSNAAVTLGKPLSFHSVIFGPDAYGRQSLGNMAQYALDIQNATPNHTTVPSSFSEALNEVRLAEAFLGFAESLRKPRGSLLRG</sequence>